<evidence type="ECO:0000259" key="5">
    <source>
        <dbReference type="SMART" id="SM00900"/>
    </source>
</evidence>
<reference evidence="6" key="1">
    <citation type="submission" date="2024-05" db="EMBL/GenBank/DDBJ databases">
        <authorList>
            <person name="Bunk B."/>
            <person name="Swiderski J."/>
            <person name="Sproer C."/>
            <person name="Thiel V."/>
        </authorList>
    </citation>
    <scope>NUCLEOTIDE SEQUENCE</scope>
    <source>
        <strain evidence="6">DSM 17735</strain>
    </source>
</reference>
<comment type="subcellular location">
    <subcellularLocation>
        <location evidence="1">Cell membrane</location>
    </subcellularLocation>
</comment>
<dbReference type="GO" id="GO:0010181">
    <property type="term" value="F:FMN binding"/>
    <property type="evidence" value="ECO:0007669"/>
    <property type="project" value="InterPro"/>
</dbReference>
<feature type="transmembrane region" description="Helical" evidence="4">
    <location>
        <begin position="20"/>
        <end position="41"/>
    </location>
</feature>
<feature type="transmembrane region" description="Helical" evidence="4">
    <location>
        <begin position="574"/>
        <end position="591"/>
    </location>
</feature>
<evidence type="ECO:0000256" key="1">
    <source>
        <dbReference type="ARBA" id="ARBA00004236"/>
    </source>
</evidence>
<evidence type="ECO:0000256" key="3">
    <source>
        <dbReference type="ARBA" id="ARBA00023136"/>
    </source>
</evidence>
<keyword evidence="4" id="KW-0812">Transmembrane</keyword>
<evidence type="ECO:0000256" key="4">
    <source>
        <dbReference type="SAM" id="Phobius"/>
    </source>
</evidence>
<feature type="transmembrane region" description="Helical" evidence="4">
    <location>
        <begin position="434"/>
        <end position="452"/>
    </location>
</feature>
<dbReference type="SUPFAM" id="SSF54862">
    <property type="entry name" value="4Fe-4S ferredoxins"/>
    <property type="match status" value="1"/>
</dbReference>
<dbReference type="InterPro" id="IPR017896">
    <property type="entry name" value="4Fe4S_Fe-S-bd"/>
</dbReference>
<dbReference type="InterPro" id="IPR007329">
    <property type="entry name" value="FMN-bd"/>
</dbReference>
<protein>
    <submittedName>
        <fullName evidence="6">4Fe-4S binding protein</fullName>
    </submittedName>
</protein>
<gene>
    <name evidence="6" type="ORF">ABLV49_19780</name>
</gene>
<keyword evidence="3 4" id="KW-0472">Membrane</keyword>
<dbReference type="PANTHER" id="PTHR30224">
    <property type="entry name" value="ELECTRON TRANSPORT PROTEIN"/>
    <property type="match status" value="1"/>
</dbReference>
<dbReference type="GO" id="GO:0003677">
    <property type="term" value="F:DNA binding"/>
    <property type="evidence" value="ECO:0007669"/>
    <property type="project" value="InterPro"/>
</dbReference>
<dbReference type="GO" id="GO:0045893">
    <property type="term" value="P:positive regulation of DNA-templated transcription"/>
    <property type="evidence" value="ECO:0007669"/>
    <property type="project" value="InterPro"/>
</dbReference>
<dbReference type="RefSeq" id="WP_349279164.1">
    <property type="nucleotide sequence ID" value="NZ_CBCSCU010000007.1"/>
</dbReference>
<dbReference type="InterPro" id="IPR011399">
    <property type="entry name" value="NosR"/>
</dbReference>
<accession>A0AAU7LR42</accession>
<dbReference type="PIRSF" id="PIRSF036354">
    <property type="entry name" value="NosR"/>
    <property type="match status" value="1"/>
</dbReference>
<feature type="domain" description="FMN-binding" evidence="5">
    <location>
        <begin position="100"/>
        <end position="202"/>
    </location>
</feature>
<proteinExistence type="predicted"/>
<dbReference type="Pfam" id="PF12801">
    <property type="entry name" value="Fer4_5"/>
    <property type="match status" value="2"/>
</dbReference>
<organism evidence="6">
    <name type="scientific">Polaromonas hydrogenivorans</name>
    <dbReference type="NCBI Taxonomy" id="335476"/>
    <lineage>
        <taxon>Bacteria</taxon>
        <taxon>Pseudomonadati</taxon>
        <taxon>Pseudomonadota</taxon>
        <taxon>Betaproteobacteria</taxon>
        <taxon>Burkholderiales</taxon>
        <taxon>Comamonadaceae</taxon>
        <taxon>Polaromonas</taxon>
    </lineage>
</organism>
<dbReference type="AlphaFoldDB" id="A0AAU7LR42"/>
<dbReference type="EMBL" id="CP157675">
    <property type="protein sequence ID" value="XBP70080.1"/>
    <property type="molecule type" value="Genomic_DNA"/>
</dbReference>
<feature type="transmembrane region" description="Helical" evidence="4">
    <location>
        <begin position="464"/>
        <end position="482"/>
    </location>
</feature>
<evidence type="ECO:0000313" key="6">
    <source>
        <dbReference type="EMBL" id="XBP70080.1"/>
    </source>
</evidence>
<name>A0AAU7LR42_9BURK</name>
<sequence length="745" mass="81747">MTSGKHAWTDDGRASGPDPVMRRVLPVLLTLLMLFLLPGLLPAQAGVMTREAMLKAFPAPLIVGEKERELPVWPILKQDGTATPVVAYVFESIDLAPIPGFSGTPFNLLVALDARGAFMDVRVLSQHEPVFLDGLGEGPMLDFVRQYKGLSLTQNIKIGNGGNTSNNSAKAGSANVYIDGVAKATASVRILNQSLLSASLKVARARMGYAKGRDPDLIARVRPDVFAAMDWDALTQAGLITAKRFSNGDIEQAFKGSVGEGQDAEDRRAPDQPFIDLHVAYLSVPSVGRNLLTPQGWAYLQRRLEPGDHALLVIGSGRYSFVGEDFVRGAIPDRLTLQQESLPMEIRDLDLDATLKLPPALQGAEWRVLRINAPAGLDPAQALNFKLRITRSKGQIYPEQVSRDFAFSAALPEAYFEAAHADNKTWHATWRERSGELALLLAGLGLLAWALARPAWVSRSPARLAYFRTGYLLFTLLFIGWYAQGQLSVVNLTALVQALLAGRSLDFFMYDPMTVVLWGAVAVASVAWGRGTFCGWLCPFGALQELVGKLAGALGLRQRKVPDRVDAQLKKLKFVVLAVILGVACVSVPWADRLVEVEPFKTSITLGFNRAWPFVLWAVALIVMSAFFYKSYCRYLCPLGAGMAVLGRLRRFDWLTRRAECGQPCQRCRSACAYQAIEKPGQIDYDECFQCLDCVAIYSNEDLCVPLILKNRQQQPPAPPKPRVHIPITVVRHGDAGKRHEGATP</sequence>
<keyword evidence="4" id="KW-1133">Transmembrane helix</keyword>
<keyword evidence="2" id="KW-1003">Cell membrane</keyword>
<dbReference type="PANTHER" id="PTHR30224:SF4">
    <property type="entry name" value="ELECTRON TRANSPORT PROTEIN YCCM-RELATED"/>
    <property type="match status" value="1"/>
</dbReference>
<dbReference type="GO" id="GO:0005886">
    <property type="term" value="C:plasma membrane"/>
    <property type="evidence" value="ECO:0007669"/>
    <property type="project" value="UniProtKB-SubCell"/>
</dbReference>
<dbReference type="InterPro" id="IPR052378">
    <property type="entry name" value="NosR_regulator"/>
</dbReference>
<dbReference type="SMART" id="SM00900">
    <property type="entry name" value="FMN_bind"/>
    <property type="match status" value="1"/>
</dbReference>
<feature type="transmembrane region" description="Helical" evidence="4">
    <location>
        <begin position="516"/>
        <end position="538"/>
    </location>
</feature>
<evidence type="ECO:0000256" key="2">
    <source>
        <dbReference type="ARBA" id="ARBA00022475"/>
    </source>
</evidence>
<feature type="transmembrane region" description="Helical" evidence="4">
    <location>
        <begin position="611"/>
        <end position="629"/>
    </location>
</feature>